<gene>
    <name evidence="1" type="ORF">Gogos_001002</name>
</gene>
<evidence type="ECO:0000313" key="2">
    <source>
        <dbReference type="Proteomes" id="UP000593579"/>
    </source>
</evidence>
<accession>A0A7J9CV72</accession>
<reference evidence="1 2" key="1">
    <citation type="journal article" date="2019" name="Genome Biol. Evol.">
        <title>Insights into the evolution of the New World diploid cottons (Gossypium, subgenus Houzingenia) based on genome sequencing.</title>
        <authorList>
            <person name="Grover C.E."/>
            <person name="Arick M.A. 2nd"/>
            <person name="Thrash A."/>
            <person name="Conover J.L."/>
            <person name="Sanders W.S."/>
            <person name="Peterson D.G."/>
            <person name="Frelichowski J.E."/>
            <person name="Scheffler J.A."/>
            <person name="Scheffler B.E."/>
            <person name="Wendel J.F."/>
        </authorList>
    </citation>
    <scope>NUCLEOTIDE SEQUENCE [LARGE SCALE GENOMIC DNA]</scope>
    <source>
        <strain evidence="1">5</strain>
        <tissue evidence="1">Leaf</tissue>
    </source>
</reference>
<organism evidence="1 2">
    <name type="scientific">Gossypium gossypioides</name>
    <name type="common">Mexican cotton</name>
    <name type="synonym">Selera gossypioides</name>
    <dbReference type="NCBI Taxonomy" id="34282"/>
    <lineage>
        <taxon>Eukaryota</taxon>
        <taxon>Viridiplantae</taxon>
        <taxon>Streptophyta</taxon>
        <taxon>Embryophyta</taxon>
        <taxon>Tracheophyta</taxon>
        <taxon>Spermatophyta</taxon>
        <taxon>Magnoliopsida</taxon>
        <taxon>eudicotyledons</taxon>
        <taxon>Gunneridae</taxon>
        <taxon>Pentapetalae</taxon>
        <taxon>rosids</taxon>
        <taxon>malvids</taxon>
        <taxon>Malvales</taxon>
        <taxon>Malvaceae</taxon>
        <taxon>Malvoideae</taxon>
        <taxon>Gossypium</taxon>
    </lineage>
</organism>
<name>A0A7J9CV72_GOSGO</name>
<evidence type="ECO:0000313" key="1">
    <source>
        <dbReference type="EMBL" id="MBA0752135.1"/>
    </source>
</evidence>
<dbReference type="Proteomes" id="UP000593579">
    <property type="component" value="Unassembled WGS sequence"/>
</dbReference>
<dbReference type="AlphaFoldDB" id="A0A7J9CV72"/>
<feature type="non-terminal residue" evidence="1">
    <location>
        <position position="71"/>
    </location>
</feature>
<comment type="caution">
    <text evidence="1">The sequence shown here is derived from an EMBL/GenBank/DDBJ whole genome shotgun (WGS) entry which is preliminary data.</text>
</comment>
<keyword evidence="2" id="KW-1185">Reference proteome</keyword>
<evidence type="ECO:0008006" key="3">
    <source>
        <dbReference type="Google" id="ProtNLM"/>
    </source>
</evidence>
<protein>
    <recommendedName>
        <fullName evidence="3">DUF4283 domain-containing protein</fullName>
    </recommendedName>
</protein>
<dbReference type="OrthoDB" id="10277949at2759"/>
<proteinExistence type="predicted"/>
<dbReference type="EMBL" id="JABEZY010000013">
    <property type="protein sequence ID" value="MBA0752135.1"/>
    <property type="molecule type" value="Genomic_DNA"/>
</dbReference>
<sequence>MEENLVKLNIDDDEEVVLEIPITEESESSFDLCLLGSFFTTSVLQFHAMRNTLANTWHPIGGVAIPNLGKK</sequence>